<reference evidence="1 2" key="1">
    <citation type="journal article" date="2018" name="Sci. Rep.">
        <title>Genomic signatures of local adaptation to the degree of environmental predictability in rotifers.</title>
        <authorList>
            <person name="Franch-Gras L."/>
            <person name="Hahn C."/>
            <person name="Garcia-Roger E.M."/>
            <person name="Carmona M.J."/>
            <person name="Serra M."/>
            <person name="Gomez A."/>
        </authorList>
    </citation>
    <scope>NUCLEOTIDE SEQUENCE [LARGE SCALE GENOMIC DNA]</scope>
    <source>
        <strain evidence="1">HYR1</strain>
    </source>
</reference>
<evidence type="ECO:0000313" key="1">
    <source>
        <dbReference type="EMBL" id="RMZ96839.1"/>
    </source>
</evidence>
<protein>
    <submittedName>
        <fullName evidence="1">Uncharacterized protein</fullName>
    </submittedName>
</protein>
<dbReference type="EMBL" id="REGN01011852">
    <property type="protein sequence ID" value="RMZ96839.1"/>
    <property type="molecule type" value="Genomic_DNA"/>
</dbReference>
<accession>A0A3M7PCX7</accession>
<gene>
    <name evidence="1" type="ORF">BpHYR1_011650</name>
</gene>
<name>A0A3M7PCX7_BRAPC</name>
<sequence length="64" mass="7557">MFIKKNLIAHKLVLGTVQTAIDAAKNFLNNEQDRRRNLRSNHISEKNFLKKNVARSFLRVRFMT</sequence>
<proteinExistence type="predicted"/>
<dbReference type="AlphaFoldDB" id="A0A3M7PCX7"/>
<comment type="caution">
    <text evidence="1">The sequence shown here is derived from an EMBL/GenBank/DDBJ whole genome shotgun (WGS) entry which is preliminary data.</text>
</comment>
<evidence type="ECO:0000313" key="2">
    <source>
        <dbReference type="Proteomes" id="UP000276133"/>
    </source>
</evidence>
<keyword evidence="2" id="KW-1185">Reference proteome</keyword>
<dbReference type="Proteomes" id="UP000276133">
    <property type="component" value="Unassembled WGS sequence"/>
</dbReference>
<organism evidence="1 2">
    <name type="scientific">Brachionus plicatilis</name>
    <name type="common">Marine rotifer</name>
    <name type="synonym">Brachionus muelleri</name>
    <dbReference type="NCBI Taxonomy" id="10195"/>
    <lineage>
        <taxon>Eukaryota</taxon>
        <taxon>Metazoa</taxon>
        <taxon>Spiralia</taxon>
        <taxon>Gnathifera</taxon>
        <taxon>Rotifera</taxon>
        <taxon>Eurotatoria</taxon>
        <taxon>Monogononta</taxon>
        <taxon>Pseudotrocha</taxon>
        <taxon>Ploima</taxon>
        <taxon>Brachionidae</taxon>
        <taxon>Brachionus</taxon>
    </lineage>
</organism>